<evidence type="ECO:0000313" key="1">
    <source>
        <dbReference type="EMBL" id="CAA9365051.1"/>
    </source>
</evidence>
<organism evidence="1">
    <name type="scientific">uncultured Gemmatimonadota bacterium</name>
    <dbReference type="NCBI Taxonomy" id="203437"/>
    <lineage>
        <taxon>Bacteria</taxon>
        <taxon>Pseudomonadati</taxon>
        <taxon>Gemmatimonadota</taxon>
        <taxon>environmental samples</taxon>
    </lineage>
</organism>
<reference evidence="1" key="1">
    <citation type="submission" date="2020-02" db="EMBL/GenBank/DDBJ databases">
        <authorList>
            <person name="Meier V. D."/>
        </authorList>
    </citation>
    <scope>NUCLEOTIDE SEQUENCE</scope>
    <source>
        <strain evidence="1">AVDCRST_MAG68</strain>
    </source>
</reference>
<proteinExistence type="predicted"/>
<dbReference type="EMBL" id="CADCTW010000217">
    <property type="protein sequence ID" value="CAA9365051.1"/>
    <property type="molecule type" value="Genomic_DNA"/>
</dbReference>
<name>A0A6J4MUR6_9BACT</name>
<gene>
    <name evidence="1" type="ORF">AVDCRST_MAG68-5111</name>
</gene>
<dbReference type="AlphaFoldDB" id="A0A6J4MUR6"/>
<sequence>MTASARVLGHPTTGARLCAICAGPPTWQVGPDDRACSTHIGAVLDLYFRDRSRWDGWLPATVVPLRSRGGTT</sequence>
<accession>A0A6J4MUR6</accession>
<protein>
    <submittedName>
        <fullName evidence="1">Uncharacterized protein</fullName>
    </submittedName>
</protein>